<reference evidence="2" key="1">
    <citation type="submission" date="2019-04" db="EMBL/GenBank/DDBJ databases">
        <title>Sequencing of skin fungus with MAO and IRED activity.</title>
        <authorList>
            <person name="Marsaioli A.J."/>
            <person name="Bonatto J.M.C."/>
            <person name="Reis Junior O."/>
        </authorList>
    </citation>
    <scope>NUCLEOTIDE SEQUENCE</scope>
    <source>
        <strain evidence="2">28M1</strain>
    </source>
</reference>
<organism evidence="2 3">
    <name type="scientific">Didymella heteroderae</name>
    <dbReference type="NCBI Taxonomy" id="1769908"/>
    <lineage>
        <taxon>Eukaryota</taxon>
        <taxon>Fungi</taxon>
        <taxon>Dikarya</taxon>
        <taxon>Ascomycota</taxon>
        <taxon>Pezizomycotina</taxon>
        <taxon>Dothideomycetes</taxon>
        <taxon>Pleosporomycetidae</taxon>
        <taxon>Pleosporales</taxon>
        <taxon>Pleosporineae</taxon>
        <taxon>Didymellaceae</taxon>
        <taxon>Didymella</taxon>
    </lineage>
</organism>
<gene>
    <name evidence="2" type="ORF">E8E12_000548</name>
</gene>
<evidence type="ECO:0000313" key="3">
    <source>
        <dbReference type="Proteomes" id="UP000758155"/>
    </source>
</evidence>
<proteinExistence type="predicted"/>
<comment type="caution">
    <text evidence="2">The sequence shown here is derived from an EMBL/GenBank/DDBJ whole genome shotgun (WGS) entry which is preliminary data.</text>
</comment>
<accession>A0A9P4WFG3</accession>
<dbReference type="OrthoDB" id="3786035at2759"/>
<dbReference type="GO" id="GO:0046983">
    <property type="term" value="F:protein dimerization activity"/>
    <property type="evidence" value="ECO:0007669"/>
    <property type="project" value="InterPro"/>
</dbReference>
<dbReference type="GO" id="GO:0045944">
    <property type="term" value="P:positive regulation of transcription by RNA polymerase II"/>
    <property type="evidence" value="ECO:0007669"/>
    <property type="project" value="UniProtKB-ARBA"/>
</dbReference>
<evidence type="ECO:0000313" key="2">
    <source>
        <dbReference type="EMBL" id="KAF3028717.1"/>
    </source>
</evidence>
<protein>
    <recommendedName>
        <fullName evidence="4">MADS-box domain-containing protein</fullName>
    </recommendedName>
</protein>
<evidence type="ECO:0008006" key="4">
    <source>
        <dbReference type="Google" id="ProtNLM"/>
    </source>
</evidence>
<feature type="region of interest" description="Disordered" evidence="1">
    <location>
        <begin position="85"/>
        <end position="118"/>
    </location>
</feature>
<dbReference type="AlphaFoldDB" id="A0A9P4WFG3"/>
<dbReference type="GO" id="GO:0003677">
    <property type="term" value="F:DNA binding"/>
    <property type="evidence" value="ECO:0007669"/>
    <property type="project" value="InterPro"/>
</dbReference>
<sequence length="148" mass="17074">MARAVHMAIRKSTNKAHNKKLKRRREGLSTKCYEYGELDGVELALFVRYPKRGDFYSYLSSRELPWLPDVAQMMMHPKAKVEYPEDLSGRVEDTRRKARQAKGVDVPEEASASGQSETIPRMPALSAANFPDFVCNLTFLKNHWRRRS</sequence>
<feature type="compositionally biased region" description="Basic residues" evidence="1">
    <location>
        <begin position="8"/>
        <end position="23"/>
    </location>
</feature>
<keyword evidence="3" id="KW-1185">Reference proteome</keyword>
<dbReference type="EMBL" id="SWKV01000304">
    <property type="protein sequence ID" value="KAF3028717.1"/>
    <property type="molecule type" value="Genomic_DNA"/>
</dbReference>
<feature type="region of interest" description="Disordered" evidence="1">
    <location>
        <begin position="1"/>
        <end position="23"/>
    </location>
</feature>
<dbReference type="Proteomes" id="UP000758155">
    <property type="component" value="Unassembled WGS sequence"/>
</dbReference>
<feature type="compositionally biased region" description="Basic and acidic residues" evidence="1">
    <location>
        <begin position="85"/>
        <end position="95"/>
    </location>
</feature>
<dbReference type="InterPro" id="IPR036879">
    <property type="entry name" value="TF_MADSbox_sf"/>
</dbReference>
<name>A0A9P4WFG3_9PLEO</name>
<evidence type="ECO:0000256" key="1">
    <source>
        <dbReference type="SAM" id="MobiDB-lite"/>
    </source>
</evidence>
<dbReference type="SUPFAM" id="SSF55455">
    <property type="entry name" value="SRF-like"/>
    <property type="match status" value="1"/>
</dbReference>